<proteinExistence type="predicted"/>
<dbReference type="EMBL" id="QXGA01000297">
    <property type="protein sequence ID" value="KAE9148309.1"/>
    <property type="molecule type" value="Genomic_DNA"/>
</dbReference>
<evidence type="ECO:0000313" key="13">
    <source>
        <dbReference type="Proteomes" id="UP000437068"/>
    </source>
</evidence>
<keyword evidence="12" id="KW-1185">Reference proteome</keyword>
<dbReference type="Proteomes" id="UP000440732">
    <property type="component" value="Unassembled WGS sequence"/>
</dbReference>
<evidence type="ECO:0000313" key="17">
    <source>
        <dbReference type="Proteomes" id="UP000460718"/>
    </source>
</evidence>
<dbReference type="Proteomes" id="UP000440367">
    <property type="component" value="Unassembled WGS sequence"/>
</dbReference>
<evidence type="ECO:0000313" key="10">
    <source>
        <dbReference type="EMBL" id="KAE9314504.1"/>
    </source>
</evidence>
<keyword evidence="1" id="KW-0472">Membrane</keyword>
<evidence type="ECO:0000313" key="6">
    <source>
        <dbReference type="EMBL" id="KAE9148309.1"/>
    </source>
</evidence>
<dbReference type="Proteomes" id="UP000441208">
    <property type="component" value="Unassembled WGS sequence"/>
</dbReference>
<reference evidence="11 12" key="1">
    <citation type="submission" date="2018-08" db="EMBL/GenBank/DDBJ databases">
        <title>Genomic investigation of the strawberry pathogen Phytophthora fragariae indicates pathogenicity is determined by transcriptional variation in three key races.</title>
        <authorList>
            <person name="Adams T.M."/>
            <person name="Armitage A.D."/>
            <person name="Sobczyk M.K."/>
            <person name="Bates H.J."/>
            <person name="Dunwell J.M."/>
            <person name="Nellist C.F."/>
            <person name="Harrison R.J."/>
        </authorList>
    </citation>
    <scope>NUCLEOTIDE SEQUENCE [LARGE SCALE GENOMIC DNA]</scope>
    <source>
        <strain evidence="10 13">A4</strain>
        <strain evidence="9 14">BC-1</strain>
        <strain evidence="8 18">BC-23</strain>
        <strain evidence="7 12">NOV-27</strain>
        <strain evidence="6 15">NOV-5</strain>
        <strain evidence="4 16">NOV-71</strain>
        <strain evidence="2 11">NOV-9</strain>
        <strain evidence="5 19">ONT-3</strain>
        <strain evidence="3 17">SCRP245</strain>
    </source>
</reference>
<sequence length="92" mass="10515">MPSPPHIAALTVQTVVASVAFACNFMMHRSVRMNIFTLEPSVAFESMLYEECYIAWFCRHLRCSQTTFLLLCNKLRVFFPLGPTKNIVLKGQ</sequence>
<evidence type="ECO:0000313" key="19">
    <source>
        <dbReference type="Proteomes" id="UP000488956"/>
    </source>
</evidence>
<dbReference type="EMBL" id="QXFW01001736">
    <property type="protein sequence ID" value="KAE8986486.1"/>
    <property type="molecule type" value="Genomic_DNA"/>
</dbReference>
<dbReference type="Proteomes" id="UP000488956">
    <property type="component" value="Unassembled WGS sequence"/>
</dbReference>
<keyword evidence="1" id="KW-0812">Transmembrane</keyword>
<dbReference type="Proteomes" id="UP000433483">
    <property type="component" value="Unassembled WGS sequence"/>
</dbReference>
<evidence type="ECO:0000313" key="15">
    <source>
        <dbReference type="Proteomes" id="UP000440732"/>
    </source>
</evidence>
<feature type="transmembrane region" description="Helical" evidence="1">
    <location>
        <begin position="6"/>
        <end position="27"/>
    </location>
</feature>
<evidence type="ECO:0000313" key="5">
    <source>
        <dbReference type="EMBL" id="KAE9121462.1"/>
    </source>
</evidence>
<evidence type="ECO:0000313" key="16">
    <source>
        <dbReference type="Proteomes" id="UP000441208"/>
    </source>
</evidence>
<dbReference type="OrthoDB" id="10276241at2759"/>
<organism evidence="2 11">
    <name type="scientific">Phytophthora fragariae</name>
    <dbReference type="NCBI Taxonomy" id="53985"/>
    <lineage>
        <taxon>Eukaryota</taxon>
        <taxon>Sar</taxon>
        <taxon>Stramenopiles</taxon>
        <taxon>Oomycota</taxon>
        <taxon>Peronosporomycetes</taxon>
        <taxon>Peronosporales</taxon>
        <taxon>Peronosporaceae</taxon>
        <taxon>Phytophthora</taxon>
    </lineage>
</organism>
<comment type="caution">
    <text evidence="2">The sequence shown here is derived from an EMBL/GenBank/DDBJ whole genome shotgun (WGS) entry which is preliminary data.</text>
</comment>
<dbReference type="Proteomes" id="UP000429523">
    <property type="component" value="Unassembled WGS sequence"/>
</dbReference>
<dbReference type="EMBL" id="QXGC01000289">
    <property type="protein sequence ID" value="KAE9241695.1"/>
    <property type="molecule type" value="Genomic_DNA"/>
</dbReference>
<accession>A0A6A3FGC5</accession>
<evidence type="ECO:0000313" key="11">
    <source>
        <dbReference type="Proteomes" id="UP000429523"/>
    </source>
</evidence>
<dbReference type="EMBL" id="QXGE01000369">
    <property type="protein sequence ID" value="KAE9314504.1"/>
    <property type="molecule type" value="Genomic_DNA"/>
</dbReference>
<evidence type="ECO:0000313" key="3">
    <source>
        <dbReference type="EMBL" id="KAE8986486.1"/>
    </source>
</evidence>
<gene>
    <name evidence="10" type="ORF">PF001_g8232</name>
    <name evidence="9" type="ORF">PF002_g7057</name>
    <name evidence="8" type="ORF">PF004_g6950</name>
    <name evidence="7" type="ORF">PF005_g7855</name>
    <name evidence="6" type="ORF">PF006_g7072</name>
    <name evidence="4" type="ORF">PF007_g25440</name>
    <name evidence="2" type="ORF">PF009_g7207</name>
    <name evidence="5" type="ORF">PF010_g7097</name>
    <name evidence="3" type="ORF">PF011_g19963</name>
</gene>
<evidence type="ECO:0000313" key="8">
    <source>
        <dbReference type="EMBL" id="KAE9241695.1"/>
    </source>
</evidence>
<dbReference type="EMBL" id="QXGB01000322">
    <property type="protein sequence ID" value="KAE9219505.1"/>
    <property type="molecule type" value="Genomic_DNA"/>
</dbReference>
<protein>
    <submittedName>
        <fullName evidence="2">Uncharacterized protein</fullName>
    </submittedName>
</protein>
<dbReference type="Proteomes" id="UP000476176">
    <property type="component" value="Unassembled WGS sequence"/>
</dbReference>
<dbReference type="EMBL" id="QXGD01000255">
    <property type="protein sequence ID" value="KAE9245807.1"/>
    <property type="molecule type" value="Genomic_DNA"/>
</dbReference>
<dbReference type="AlphaFoldDB" id="A0A6A3FGC5"/>
<evidence type="ECO:0000313" key="12">
    <source>
        <dbReference type="Proteomes" id="UP000433483"/>
    </source>
</evidence>
<evidence type="ECO:0000313" key="7">
    <source>
        <dbReference type="EMBL" id="KAE9219505.1"/>
    </source>
</evidence>
<name>A0A6A3FGC5_9STRA</name>
<dbReference type="EMBL" id="QXFX01000298">
    <property type="protein sequence ID" value="KAE9121462.1"/>
    <property type="molecule type" value="Genomic_DNA"/>
</dbReference>
<dbReference type="Proteomes" id="UP000437068">
    <property type="component" value="Unassembled WGS sequence"/>
</dbReference>
<dbReference type="EMBL" id="QXGF01000273">
    <property type="protein sequence ID" value="KAE8943050.1"/>
    <property type="molecule type" value="Genomic_DNA"/>
</dbReference>
<evidence type="ECO:0000313" key="14">
    <source>
        <dbReference type="Proteomes" id="UP000440367"/>
    </source>
</evidence>
<dbReference type="EMBL" id="QXFZ01002724">
    <property type="protein sequence ID" value="KAE9074360.1"/>
    <property type="molecule type" value="Genomic_DNA"/>
</dbReference>
<keyword evidence="1" id="KW-1133">Transmembrane helix</keyword>
<evidence type="ECO:0000313" key="2">
    <source>
        <dbReference type="EMBL" id="KAE8943050.1"/>
    </source>
</evidence>
<evidence type="ECO:0000313" key="9">
    <source>
        <dbReference type="EMBL" id="KAE9245807.1"/>
    </source>
</evidence>
<dbReference type="Proteomes" id="UP000460718">
    <property type="component" value="Unassembled WGS sequence"/>
</dbReference>
<evidence type="ECO:0000256" key="1">
    <source>
        <dbReference type="SAM" id="Phobius"/>
    </source>
</evidence>
<evidence type="ECO:0000313" key="18">
    <source>
        <dbReference type="Proteomes" id="UP000476176"/>
    </source>
</evidence>
<evidence type="ECO:0000313" key="4">
    <source>
        <dbReference type="EMBL" id="KAE9074360.1"/>
    </source>
</evidence>